<dbReference type="Pfam" id="PF02163">
    <property type="entry name" value="Peptidase_M50"/>
    <property type="match status" value="1"/>
</dbReference>
<feature type="transmembrane region" description="Helical" evidence="7">
    <location>
        <begin position="150"/>
        <end position="168"/>
    </location>
</feature>
<feature type="transmembrane region" description="Helical" evidence="7">
    <location>
        <begin position="35"/>
        <end position="59"/>
    </location>
</feature>
<organism evidence="9 10">
    <name type="scientific">Allocoprobacillus halotolerans</name>
    <dbReference type="NCBI Taxonomy" id="2944914"/>
    <lineage>
        <taxon>Bacteria</taxon>
        <taxon>Bacillati</taxon>
        <taxon>Bacillota</taxon>
        <taxon>Erysipelotrichia</taxon>
        <taxon>Erysipelotrichales</taxon>
        <taxon>Erysipelotrichaceae</taxon>
        <taxon>Allocoprobacillus</taxon>
    </lineage>
</organism>
<keyword evidence="6 7" id="KW-0472">Membrane</keyword>
<dbReference type="RefSeq" id="WP_290140733.1">
    <property type="nucleotide sequence ID" value="NZ_CP101620.1"/>
</dbReference>
<feature type="transmembrane region" description="Helical" evidence="7">
    <location>
        <begin position="65"/>
        <end position="86"/>
    </location>
</feature>
<dbReference type="EMBL" id="CP101620">
    <property type="protein sequence ID" value="UTY39563.1"/>
    <property type="molecule type" value="Genomic_DNA"/>
</dbReference>
<feature type="transmembrane region" description="Helical" evidence="7">
    <location>
        <begin position="120"/>
        <end position="144"/>
    </location>
</feature>
<evidence type="ECO:0000256" key="7">
    <source>
        <dbReference type="SAM" id="Phobius"/>
    </source>
</evidence>
<accession>A0ABY5I2G6</accession>
<reference evidence="9" key="1">
    <citation type="submission" date="2022-07" db="EMBL/GenBank/DDBJ databases">
        <title>Faecal culturing of patients with breast cancer.</title>
        <authorList>
            <person name="Teng N.M.Y."/>
            <person name="Kiu R."/>
            <person name="Evans R."/>
            <person name="Baker D.J."/>
            <person name="Zenner C."/>
            <person name="Robinson S.D."/>
            <person name="Hall L.J."/>
        </authorList>
    </citation>
    <scope>NUCLEOTIDE SEQUENCE</scope>
    <source>
        <strain evidence="9">LH1062</strain>
    </source>
</reference>
<feature type="transmembrane region" description="Helical" evidence="7">
    <location>
        <begin position="6"/>
        <end position="28"/>
    </location>
</feature>
<evidence type="ECO:0000259" key="8">
    <source>
        <dbReference type="Pfam" id="PF02163"/>
    </source>
</evidence>
<comment type="similarity">
    <text evidence="3">Belongs to the peptidase M50B family.</text>
</comment>
<evidence type="ECO:0000313" key="9">
    <source>
        <dbReference type="EMBL" id="UTY39563.1"/>
    </source>
</evidence>
<dbReference type="Proteomes" id="UP001060112">
    <property type="component" value="Chromosome"/>
</dbReference>
<gene>
    <name evidence="9" type="ORF">NMU03_01640</name>
</gene>
<evidence type="ECO:0000313" key="10">
    <source>
        <dbReference type="Proteomes" id="UP001060112"/>
    </source>
</evidence>
<evidence type="ECO:0000256" key="3">
    <source>
        <dbReference type="ARBA" id="ARBA00007931"/>
    </source>
</evidence>
<name>A0ABY5I2G6_9FIRM</name>
<feature type="domain" description="Peptidase M50" evidence="8">
    <location>
        <begin position="55"/>
        <end position="253"/>
    </location>
</feature>
<dbReference type="InterPro" id="IPR008915">
    <property type="entry name" value="Peptidase_M50"/>
</dbReference>
<evidence type="ECO:0000256" key="2">
    <source>
        <dbReference type="ARBA" id="ARBA00004141"/>
    </source>
</evidence>
<evidence type="ECO:0000256" key="5">
    <source>
        <dbReference type="ARBA" id="ARBA00022989"/>
    </source>
</evidence>
<evidence type="ECO:0000256" key="1">
    <source>
        <dbReference type="ARBA" id="ARBA00001947"/>
    </source>
</evidence>
<proteinExistence type="inferred from homology"/>
<keyword evidence="10" id="KW-1185">Reference proteome</keyword>
<evidence type="ECO:0000256" key="6">
    <source>
        <dbReference type="ARBA" id="ARBA00023136"/>
    </source>
</evidence>
<sequence>MKNILYASLVLLGFGALIWGIGALYLYLFHSGYSIFHIIWMTIQFLFYLYITQWIHVVIHETGHLVFGLLSGYRFLSFRIMSFMWIRKDYHLCLKRYRLNGTGGQCLMAPPDFQNNHMPFVLYQLGGCLMNIIFAMIGCAIAIFSSSFNLFLLAFIIMGVLTALVNGVPMQIEDVDNDGYFRRTLIKFSETQKDLWLNLKEEEISVQNIRLKDMPDAWFENINTENLEHSIRVSSVVLYYQRLMDQHDFQTAYIIIKQLLNDNVAITKIQRNILLCDAFYCQMVFHQLDQAIAYYQSLDNDFQKRIQTFLVGLRTVYIYKKIIEKNGEATKFKQKLCSYKANYPYPIEIEMHEDLMDFIEYDVYG</sequence>
<evidence type="ECO:0000256" key="4">
    <source>
        <dbReference type="ARBA" id="ARBA00022692"/>
    </source>
</evidence>
<protein>
    <recommendedName>
        <fullName evidence="8">Peptidase M50 domain-containing protein</fullName>
    </recommendedName>
</protein>
<comment type="cofactor">
    <cofactor evidence="1">
        <name>Zn(2+)</name>
        <dbReference type="ChEBI" id="CHEBI:29105"/>
    </cofactor>
</comment>
<comment type="subcellular location">
    <subcellularLocation>
        <location evidence="2">Membrane</location>
        <topology evidence="2">Multi-pass membrane protein</topology>
    </subcellularLocation>
</comment>
<keyword evidence="5 7" id="KW-1133">Transmembrane helix</keyword>
<keyword evidence="4 7" id="KW-0812">Transmembrane</keyword>